<evidence type="ECO:0000256" key="2">
    <source>
        <dbReference type="ARBA" id="ARBA00022741"/>
    </source>
</evidence>
<dbReference type="GO" id="GO:0005525">
    <property type="term" value="F:GTP binding"/>
    <property type="evidence" value="ECO:0007669"/>
    <property type="project" value="UniProtKB-KW"/>
</dbReference>
<sequence length="146" mass="16501">MFAALVTSVMVIKVIYKYLECQPFRIEMRWERPDTMWFFAIRILELKSILSAGFNCVLHVHAAIEEVTFAALLHKLQKGTNRKSKLPPSHAKKGDSIIARMEVTGGAGSVCVERFEDYPQMGRFTLRDQGQTIAIGKITKLITNDA</sequence>
<keyword evidence="7" id="KW-1185">Reference proteome</keyword>
<proteinExistence type="predicted"/>
<dbReference type="STRING" id="100787.A0A0G4MLI8"/>
<evidence type="ECO:0000259" key="5">
    <source>
        <dbReference type="Pfam" id="PF22594"/>
    </source>
</evidence>
<dbReference type="Proteomes" id="UP000044602">
    <property type="component" value="Unassembled WGS sequence"/>
</dbReference>
<dbReference type="AlphaFoldDB" id="A0A0G4MLI8"/>
<evidence type="ECO:0000313" key="6">
    <source>
        <dbReference type="EMBL" id="CRK35183.1"/>
    </source>
</evidence>
<dbReference type="Pfam" id="PF22594">
    <property type="entry name" value="GTP-eEF1A_C"/>
    <property type="match status" value="1"/>
</dbReference>
<dbReference type="EMBL" id="CVQH01023417">
    <property type="protein sequence ID" value="CRK35183.1"/>
    <property type="molecule type" value="Genomic_DNA"/>
</dbReference>
<evidence type="ECO:0000256" key="4">
    <source>
        <dbReference type="ARBA" id="ARBA00023134"/>
    </source>
</evidence>
<keyword evidence="2" id="KW-0547">Nucleotide-binding</keyword>
<evidence type="ECO:0000313" key="7">
    <source>
        <dbReference type="Proteomes" id="UP000044602"/>
    </source>
</evidence>
<evidence type="ECO:0000256" key="3">
    <source>
        <dbReference type="ARBA" id="ARBA00022917"/>
    </source>
</evidence>
<gene>
    <name evidence="6" type="ORF">BN1708_016408</name>
</gene>
<dbReference type="InterPro" id="IPR050100">
    <property type="entry name" value="TRAFAC_GTPase_members"/>
</dbReference>
<dbReference type="GO" id="GO:0006415">
    <property type="term" value="P:translational termination"/>
    <property type="evidence" value="ECO:0007669"/>
    <property type="project" value="UniProtKB-ARBA"/>
</dbReference>
<organism evidence="6 7">
    <name type="scientific">Verticillium longisporum</name>
    <name type="common">Verticillium dahliae var. longisporum</name>
    <dbReference type="NCBI Taxonomy" id="100787"/>
    <lineage>
        <taxon>Eukaryota</taxon>
        <taxon>Fungi</taxon>
        <taxon>Dikarya</taxon>
        <taxon>Ascomycota</taxon>
        <taxon>Pezizomycotina</taxon>
        <taxon>Sordariomycetes</taxon>
        <taxon>Hypocreomycetidae</taxon>
        <taxon>Glomerellales</taxon>
        <taxon>Plectosphaerellaceae</taxon>
        <taxon>Verticillium</taxon>
    </lineage>
</organism>
<accession>A0A0G4MLI8</accession>
<reference evidence="6 7" key="1">
    <citation type="submission" date="2015-05" db="EMBL/GenBank/DDBJ databases">
        <authorList>
            <person name="Wang D.B."/>
            <person name="Wang M."/>
        </authorList>
    </citation>
    <scope>NUCLEOTIDE SEQUENCE [LARGE SCALE GENOMIC DNA]</scope>
    <source>
        <strain evidence="6">VL1</strain>
    </source>
</reference>
<dbReference type="InterPro" id="IPR054696">
    <property type="entry name" value="GTP-eEF1A_C"/>
</dbReference>
<dbReference type="InterPro" id="IPR009001">
    <property type="entry name" value="Transl_elong_EF1A/Init_IF2_C"/>
</dbReference>
<name>A0A0G4MLI8_VERLO</name>
<dbReference type="GO" id="GO:0003924">
    <property type="term" value="F:GTPase activity"/>
    <property type="evidence" value="ECO:0007669"/>
    <property type="project" value="UniProtKB-ARBA"/>
</dbReference>
<keyword evidence="3" id="KW-0648">Protein biosynthesis</keyword>
<dbReference type="GO" id="GO:0005737">
    <property type="term" value="C:cytoplasm"/>
    <property type="evidence" value="ECO:0007669"/>
    <property type="project" value="UniProtKB-ARBA"/>
</dbReference>
<protein>
    <recommendedName>
        <fullName evidence="1">Elongation factor 1-alpha</fullName>
    </recommendedName>
</protein>
<dbReference type="CDD" id="cd03704">
    <property type="entry name" value="eRF3_C_III"/>
    <property type="match status" value="1"/>
</dbReference>
<keyword evidence="4" id="KW-0342">GTP-binding</keyword>
<evidence type="ECO:0000256" key="1">
    <source>
        <dbReference type="ARBA" id="ARBA00013870"/>
    </source>
</evidence>
<dbReference type="FunFam" id="2.40.30.10:FF:000017">
    <property type="entry name" value="Eukaryotic peptide chain release factor GTP-binding subunit"/>
    <property type="match status" value="1"/>
</dbReference>
<dbReference type="SUPFAM" id="SSF50465">
    <property type="entry name" value="EF-Tu/eEF-1alpha/eIF2-gamma C-terminal domain"/>
    <property type="match status" value="1"/>
</dbReference>
<dbReference type="PANTHER" id="PTHR23115">
    <property type="entry name" value="TRANSLATION FACTOR"/>
    <property type="match status" value="1"/>
</dbReference>
<feature type="domain" description="GTP-eEF1A C-terminal" evidence="5">
    <location>
        <begin position="41"/>
        <end position="139"/>
    </location>
</feature>
<dbReference type="Gene3D" id="2.40.30.10">
    <property type="entry name" value="Translation factors"/>
    <property type="match status" value="1"/>
</dbReference>